<evidence type="ECO:0000313" key="3">
    <source>
        <dbReference type="Proteomes" id="UP000271098"/>
    </source>
</evidence>
<dbReference type="Proteomes" id="UP000271098">
    <property type="component" value="Unassembled WGS sequence"/>
</dbReference>
<evidence type="ECO:0000313" key="4">
    <source>
        <dbReference type="WBParaSite" id="GPUH_0000324801-mRNA-1"/>
    </source>
</evidence>
<name>A0A183D3F2_9BILA</name>
<reference evidence="2 3" key="2">
    <citation type="submission" date="2018-11" db="EMBL/GenBank/DDBJ databases">
        <authorList>
            <consortium name="Pathogen Informatics"/>
        </authorList>
    </citation>
    <scope>NUCLEOTIDE SEQUENCE [LARGE SCALE GENOMIC DNA]</scope>
</reference>
<dbReference type="AlphaFoldDB" id="A0A183D3F2"/>
<gene>
    <name evidence="2" type="ORF">GPUH_LOCUS3246</name>
</gene>
<dbReference type="WBParaSite" id="GPUH_0000324801-mRNA-1">
    <property type="protein sequence ID" value="GPUH_0000324801-mRNA-1"/>
    <property type="gene ID" value="GPUH_0000324801"/>
</dbReference>
<protein>
    <submittedName>
        <fullName evidence="4">Transthyretin-like family protein</fullName>
    </submittedName>
</protein>
<feature type="chain" id="PRO_5043138578" evidence="1">
    <location>
        <begin position="17"/>
        <end position="120"/>
    </location>
</feature>
<evidence type="ECO:0000313" key="2">
    <source>
        <dbReference type="EMBL" id="VDK38661.1"/>
    </source>
</evidence>
<keyword evidence="1" id="KW-0732">Signal</keyword>
<proteinExistence type="predicted"/>
<sequence length="120" mass="13409">MWRELVIAVIAIATFAVPGDELSSDKLKLASCYYECGEKYGTVRRRILHSGDPYDFLDVSNSANFTLCEWGCLQSETNDTSLQPFLNGQEAVRGTVVVQSNILSFSQYNCSHTLQSELVF</sequence>
<accession>A0A183D3F2</accession>
<organism evidence="4">
    <name type="scientific">Gongylonema pulchrum</name>
    <dbReference type="NCBI Taxonomy" id="637853"/>
    <lineage>
        <taxon>Eukaryota</taxon>
        <taxon>Metazoa</taxon>
        <taxon>Ecdysozoa</taxon>
        <taxon>Nematoda</taxon>
        <taxon>Chromadorea</taxon>
        <taxon>Rhabditida</taxon>
        <taxon>Spirurina</taxon>
        <taxon>Spiruromorpha</taxon>
        <taxon>Spiruroidea</taxon>
        <taxon>Gongylonematidae</taxon>
        <taxon>Gongylonema</taxon>
    </lineage>
</organism>
<dbReference type="EMBL" id="UYRT01005418">
    <property type="protein sequence ID" value="VDK38661.1"/>
    <property type="molecule type" value="Genomic_DNA"/>
</dbReference>
<reference evidence="4" key="1">
    <citation type="submission" date="2016-06" db="UniProtKB">
        <authorList>
            <consortium name="WormBaseParasite"/>
        </authorList>
    </citation>
    <scope>IDENTIFICATION</scope>
</reference>
<keyword evidence="3" id="KW-1185">Reference proteome</keyword>
<evidence type="ECO:0000256" key="1">
    <source>
        <dbReference type="SAM" id="SignalP"/>
    </source>
</evidence>
<feature type="signal peptide" evidence="1">
    <location>
        <begin position="1"/>
        <end position="16"/>
    </location>
</feature>